<accession>A0A5C5Z061</accession>
<sequence length="83" mass="8909">MSLLNRHCIRAIVLNGFPGEWVLGIELVVLPREYVRRSRLLRSQLHGASDGGDLGVLFVGDFDGLGVGARAEGFSGTAGEIED</sequence>
<proteinExistence type="predicted"/>
<reference evidence="1 2" key="1">
    <citation type="submission" date="2019-02" db="EMBL/GenBank/DDBJ databases">
        <title>Deep-cultivation of Planctomycetes and their phenomic and genomic characterization uncovers novel biology.</title>
        <authorList>
            <person name="Wiegand S."/>
            <person name="Jogler M."/>
            <person name="Boedeker C."/>
            <person name="Pinto D."/>
            <person name="Vollmers J."/>
            <person name="Rivas-Marin E."/>
            <person name="Kohn T."/>
            <person name="Peeters S.H."/>
            <person name="Heuer A."/>
            <person name="Rast P."/>
            <person name="Oberbeckmann S."/>
            <person name="Bunk B."/>
            <person name="Jeske O."/>
            <person name="Meyerdierks A."/>
            <person name="Storesund J.E."/>
            <person name="Kallscheuer N."/>
            <person name="Luecker S."/>
            <person name="Lage O.M."/>
            <person name="Pohl T."/>
            <person name="Merkel B.J."/>
            <person name="Hornburger P."/>
            <person name="Mueller R.-W."/>
            <person name="Bruemmer F."/>
            <person name="Labrenz M."/>
            <person name="Spormann A.M."/>
            <person name="Op Den Camp H."/>
            <person name="Overmann J."/>
            <person name="Amann R."/>
            <person name="Jetten M.S.M."/>
            <person name="Mascher T."/>
            <person name="Medema M.H."/>
            <person name="Devos D.P."/>
            <person name="Kaster A.-K."/>
            <person name="Ovreas L."/>
            <person name="Rohde M."/>
            <person name="Galperin M.Y."/>
            <person name="Jogler C."/>
        </authorList>
    </citation>
    <scope>NUCLEOTIDE SEQUENCE [LARGE SCALE GENOMIC DNA]</scope>
    <source>
        <strain evidence="1 2">CA13</strain>
    </source>
</reference>
<dbReference type="Proteomes" id="UP000315010">
    <property type="component" value="Unassembled WGS sequence"/>
</dbReference>
<dbReference type="EMBL" id="SJPJ01000001">
    <property type="protein sequence ID" value="TWT80530.1"/>
    <property type="molecule type" value="Genomic_DNA"/>
</dbReference>
<evidence type="ECO:0000313" key="1">
    <source>
        <dbReference type="EMBL" id="TWT80530.1"/>
    </source>
</evidence>
<protein>
    <submittedName>
        <fullName evidence="1">Uncharacterized protein</fullName>
    </submittedName>
</protein>
<keyword evidence="2" id="KW-1185">Reference proteome</keyword>
<gene>
    <name evidence="1" type="ORF">CA13_19750</name>
</gene>
<evidence type="ECO:0000313" key="2">
    <source>
        <dbReference type="Proteomes" id="UP000315010"/>
    </source>
</evidence>
<dbReference type="AlphaFoldDB" id="A0A5C5Z061"/>
<comment type="caution">
    <text evidence="1">The sequence shown here is derived from an EMBL/GenBank/DDBJ whole genome shotgun (WGS) entry which is preliminary data.</text>
</comment>
<organism evidence="1 2">
    <name type="scientific">Novipirellula herctigrandis</name>
    <dbReference type="NCBI Taxonomy" id="2527986"/>
    <lineage>
        <taxon>Bacteria</taxon>
        <taxon>Pseudomonadati</taxon>
        <taxon>Planctomycetota</taxon>
        <taxon>Planctomycetia</taxon>
        <taxon>Pirellulales</taxon>
        <taxon>Pirellulaceae</taxon>
        <taxon>Novipirellula</taxon>
    </lineage>
</organism>
<name>A0A5C5Z061_9BACT</name>